<gene>
    <name evidence="2" type="ORF">M501DRAFT_986900</name>
</gene>
<protein>
    <submittedName>
        <fullName evidence="2">Uncharacterized protein</fullName>
    </submittedName>
</protein>
<proteinExistence type="predicted"/>
<reference evidence="2" key="1">
    <citation type="journal article" date="2020" name="Stud. Mycol.">
        <title>101 Dothideomycetes genomes: a test case for predicting lifestyles and emergence of pathogens.</title>
        <authorList>
            <person name="Haridas S."/>
            <person name="Albert R."/>
            <person name="Binder M."/>
            <person name="Bloem J."/>
            <person name="Labutti K."/>
            <person name="Salamov A."/>
            <person name="Andreopoulos B."/>
            <person name="Baker S."/>
            <person name="Barry K."/>
            <person name="Bills G."/>
            <person name="Bluhm B."/>
            <person name="Cannon C."/>
            <person name="Castanera R."/>
            <person name="Culley D."/>
            <person name="Daum C."/>
            <person name="Ezra D."/>
            <person name="Gonzalez J."/>
            <person name="Henrissat B."/>
            <person name="Kuo A."/>
            <person name="Liang C."/>
            <person name="Lipzen A."/>
            <person name="Lutzoni F."/>
            <person name="Magnuson J."/>
            <person name="Mondo S."/>
            <person name="Nolan M."/>
            <person name="Ohm R."/>
            <person name="Pangilinan J."/>
            <person name="Park H.-J."/>
            <person name="Ramirez L."/>
            <person name="Alfaro M."/>
            <person name="Sun H."/>
            <person name="Tritt A."/>
            <person name="Yoshinaga Y."/>
            <person name="Zwiers L.-H."/>
            <person name="Turgeon B."/>
            <person name="Goodwin S."/>
            <person name="Spatafora J."/>
            <person name="Crous P."/>
            <person name="Grigoriev I."/>
        </authorList>
    </citation>
    <scope>NUCLEOTIDE SEQUENCE</scope>
    <source>
        <strain evidence="2">CBS 101060</strain>
    </source>
</reference>
<dbReference type="EMBL" id="MU006101">
    <property type="protein sequence ID" value="KAF2837104.1"/>
    <property type="molecule type" value="Genomic_DNA"/>
</dbReference>
<feature type="region of interest" description="Disordered" evidence="1">
    <location>
        <begin position="174"/>
        <end position="224"/>
    </location>
</feature>
<dbReference type="Proteomes" id="UP000799429">
    <property type="component" value="Unassembled WGS sequence"/>
</dbReference>
<comment type="caution">
    <text evidence="2">The sequence shown here is derived from an EMBL/GenBank/DDBJ whole genome shotgun (WGS) entry which is preliminary data.</text>
</comment>
<evidence type="ECO:0000313" key="3">
    <source>
        <dbReference type="Proteomes" id="UP000799429"/>
    </source>
</evidence>
<name>A0A9P4VR23_9PEZI</name>
<organism evidence="2 3">
    <name type="scientific">Patellaria atrata CBS 101060</name>
    <dbReference type="NCBI Taxonomy" id="1346257"/>
    <lineage>
        <taxon>Eukaryota</taxon>
        <taxon>Fungi</taxon>
        <taxon>Dikarya</taxon>
        <taxon>Ascomycota</taxon>
        <taxon>Pezizomycotina</taxon>
        <taxon>Dothideomycetes</taxon>
        <taxon>Dothideomycetes incertae sedis</taxon>
        <taxon>Patellariales</taxon>
        <taxon>Patellariaceae</taxon>
        <taxon>Patellaria</taxon>
    </lineage>
</organism>
<keyword evidence="3" id="KW-1185">Reference proteome</keyword>
<evidence type="ECO:0000313" key="2">
    <source>
        <dbReference type="EMBL" id="KAF2837104.1"/>
    </source>
</evidence>
<evidence type="ECO:0000256" key="1">
    <source>
        <dbReference type="SAM" id="MobiDB-lite"/>
    </source>
</evidence>
<accession>A0A9P4VR23</accession>
<feature type="compositionally biased region" description="Polar residues" evidence="1">
    <location>
        <begin position="174"/>
        <end position="189"/>
    </location>
</feature>
<sequence>MDNLTLDSTLQDNLLISGQGVHLSLLLRGLPPYSIIINMPCDEIGHNHLGLKHGILVVRSCEKYCGYCDGGENGDEEFLSPQHLTYHAKPVSFGNDLPPYEDFFGEQFTTPSKIKSTSTSITQSAQSTSAMQAGDSGAIPTPIQRIFSANTSLSHPVTPDATLGKTARRNEFSFSNPFQQMISRPQKSLRNGDGNLSDDEEHRVRQVLDLSPDPTPRPETLEAN</sequence>
<dbReference type="AlphaFoldDB" id="A0A9P4VR23"/>